<dbReference type="PRINTS" id="PR00207">
    <property type="entry name" value="FLAGELLIN"/>
</dbReference>
<comment type="similarity">
    <text evidence="3">Belongs to the bacterial flagellin family.</text>
</comment>
<accession>A0A1D2QQE3</accession>
<evidence type="ECO:0000256" key="2">
    <source>
        <dbReference type="ARBA" id="ARBA00004613"/>
    </source>
</evidence>
<dbReference type="PANTHER" id="PTHR42792">
    <property type="entry name" value="FLAGELLIN"/>
    <property type="match status" value="1"/>
</dbReference>
<dbReference type="STRING" id="62101.AB835_07040"/>
<evidence type="ECO:0000256" key="6">
    <source>
        <dbReference type="SAM" id="Coils"/>
    </source>
</evidence>
<evidence type="ECO:0000256" key="1">
    <source>
        <dbReference type="ARBA" id="ARBA00004365"/>
    </source>
</evidence>
<dbReference type="EMBL" id="MDLC01000020">
    <property type="protein sequence ID" value="ODS23809.1"/>
    <property type="molecule type" value="Genomic_DNA"/>
</dbReference>
<dbReference type="GO" id="GO:0071973">
    <property type="term" value="P:bacterial-type flagellum-dependent cell motility"/>
    <property type="evidence" value="ECO:0007669"/>
    <property type="project" value="InterPro"/>
</dbReference>
<dbReference type="InterPro" id="IPR013384">
    <property type="entry name" value="Flagell_FlgL"/>
</dbReference>
<dbReference type="InterPro" id="IPR001492">
    <property type="entry name" value="Flagellin"/>
</dbReference>
<evidence type="ECO:0000313" key="8">
    <source>
        <dbReference type="EMBL" id="ODS23809.1"/>
    </source>
</evidence>
<dbReference type="SUPFAM" id="SSF64518">
    <property type="entry name" value="Phase 1 flagellin"/>
    <property type="match status" value="1"/>
</dbReference>
<organism evidence="8 9">
    <name type="scientific">Candidatus Endobugula sertula</name>
    <name type="common">Bugula neritina bacterial symbiont</name>
    <dbReference type="NCBI Taxonomy" id="62101"/>
    <lineage>
        <taxon>Bacteria</taxon>
        <taxon>Pseudomonadati</taxon>
        <taxon>Pseudomonadota</taxon>
        <taxon>Gammaproteobacteria</taxon>
        <taxon>Cellvibrionales</taxon>
        <taxon>Cellvibrionaceae</taxon>
        <taxon>Candidatus Endobugula</taxon>
    </lineage>
</organism>
<dbReference type="Gene3D" id="1.20.1330.10">
    <property type="entry name" value="f41 fragment of flagellin, N-terminal domain"/>
    <property type="match status" value="2"/>
</dbReference>
<protein>
    <submittedName>
        <fullName evidence="8">Flagellar hook-associated protein 3</fullName>
    </submittedName>
</protein>
<keyword evidence="6" id="KW-0175">Coiled coil</keyword>
<comment type="subcellular location">
    <subcellularLocation>
        <location evidence="1">Bacterial flagellum</location>
    </subcellularLocation>
    <subcellularLocation>
        <location evidence="2">Secreted</location>
    </subcellularLocation>
</comment>
<comment type="caution">
    <text evidence="8">The sequence shown here is derived from an EMBL/GenBank/DDBJ whole genome shotgun (WGS) entry which is preliminary data.</text>
</comment>
<evidence type="ECO:0000256" key="4">
    <source>
        <dbReference type="ARBA" id="ARBA00022525"/>
    </source>
</evidence>
<evidence type="ECO:0000259" key="7">
    <source>
        <dbReference type="Pfam" id="PF00669"/>
    </source>
</evidence>
<evidence type="ECO:0000256" key="3">
    <source>
        <dbReference type="ARBA" id="ARBA00005709"/>
    </source>
</evidence>
<keyword evidence="8" id="KW-0966">Cell projection</keyword>
<dbReference type="GO" id="GO:0005198">
    <property type="term" value="F:structural molecule activity"/>
    <property type="evidence" value="ECO:0007669"/>
    <property type="project" value="InterPro"/>
</dbReference>
<dbReference type="GO" id="GO:0009424">
    <property type="term" value="C:bacterial-type flagellum hook"/>
    <property type="evidence" value="ECO:0007669"/>
    <property type="project" value="InterPro"/>
</dbReference>
<name>A0A1D2QQE3_9GAMM</name>
<sequence length="421" mass="45776">MRISTLHTFNIANNNMAKVNQEIAKTQEQLSTGKKVLSAADDPVASTRMQQLIDNISSIEQYKKNITLSKNNLVAEEEALNSVNNLVQRVEELAVQAGNTATLSASEYSALAAEVDIRINELVGLANTRNSNGDYIFSGYKSNSPAFVGDSVNGFSFQGDEGSINIKVDNNSFVQSSDSGKALFVDIPSANNTVNTSISPSNRSNPPLSISIGEVVDQIAYDDFYPEDMVISFNDDNDINPPGKNFTITEKSTGKVIESNHRYVSGEQLTYHGVAVRIVGNPASNDTGSGLIGDKLFIDSSNNQDILTTLMRFRDALNAFDGSQMTRDRVRSVVASTLSNLDSTQDTIAETVTKIGARINTLDSTEEQHFDTELVSNTILSDLRDVDYAEAASRLSAQTLVLQAAQATFLRITKLNLFSRL</sequence>
<keyword evidence="8" id="KW-0969">Cilium</keyword>
<dbReference type="Pfam" id="PF00669">
    <property type="entry name" value="Flagellin_N"/>
    <property type="match status" value="1"/>
</dbReference>
<gene>
    <name evidence="8" type="ORF">AB835_07040</name>
</gene>
<evidence type="ECO:0000313" key="9">
    <source>
        <dbReference type="Proteomes" id="UP000242502"/>
    </source>
</evidence>
<dbReference type="InterPro" id="IPR001029">
    <property type="entry name" value="Flagellin_N"/>
</dbReference>
<keyword evidence="5" id="KW-0975">Bacterial flagellum</keyword>
<keyword evidence="4" id="KW-0964">Secreted</keyword>
<keyword evidence="8" id="KW-0282">Flagellum</keyword>
<proteinExistence type="inferred from homology"/>
<dbReference type="GO" id="GO:0005576">
    <property type="term" value="C:extracellular region"/>
    <property type="evidence" value="ECO:0007669"/>
    <property type="project" value="UniProtKB-SubCell"/>
</dbReference>
<feature type="domain" description="Flagellin N-terminal" evidence="7">
    <location>
        <begin position="3"/>
        <end position="141"/>
    </location>
</feature>
<feature type="coiled-coil region" evidence="6">
    <location>
        <begin position="59"/>
        <end position="93"/>
    </location>
</feature>
<dbReference type="PANTHER" id="PTHR42792:SF1">
    <property type="entry name" value="FLAGELLAR HOOK-ASSOCIATED PROTEIN 3"/>
    <property type="match status" value="1"/>
</dbReference>
<dbReference type="NCBIfam" id="TIGR02550">
    <property type="entry name" value="flagell_flgL"/>
    <property type="match status" value="1"/>
</dbReference>
<reference evidence="8 9" key="1">
    <citation type="journal article" date="2016" name="Appl. Environ. Microbiol.">
        <title>Lack of Overt Genome Reduction in the Bryostatin-Producing Bryozoan Symbiont "Candidatus Endobugula sertula".</title>
        <authorList>
            <person name="Miller I.J."/>
            <person name="Vanee N."/>
            <person name="Fong S.S."/>
            <person name="Lim-Fong G.E."/>
            <person name="Kwan J.C."/>
        </authorList>
    </citation>
    <scope>NUCLEOTIDE SEQUENCE [LARGE SCALE GENOMIC DNA]</scope>
    <source>
        <strain evidence="8">AB1-4</strain>
    </source>
</reference>
<evidence type="ECO:0000256" key="5">
    <source>
        <dbReference type="ARBA" id="ARBA00023143"/>
    </source>
</evidence>
<dbReference type="AlphaFoldDB" id="A0A1D2QQE3"/>
<dbReference type="Proteomes" id="UP000242502">
    <property type="component" value="Unassembled WGS sequence"/>
</dbReference>